<evidence type="ECO:0000256" key="1">
    <source>
        <dbReference type="ARBA" id="ARBA00004323"/>
    </source>
</evidence>
<proteinExistence type="evidence at transcript level"/>
<dbReference type="AlphaFoldDB" id="V5HYL0"/>
<feature type="non-terminal residue" evidence="9">
    <location>
        <position position="1"/>
    </location>
</feature>
<comment type="subcellular location">
    <subcellularLocation>
        <location evidence="2">Cytoplasm</location>
    </subcellularLocation>
    <subcellularLocation>
        <location evidence="1">Golgi apparatus membrane</location>
        <topology evidence="1">Single-pass type II membrane protein</topology>
    </subcellularLocation>
</comment>
<keyword evidence="7" id="KW-0333">Golgi apparatus</keyword>
<evidence type="ECO:0000256" key="2">
    <source>
        <dbReference type="ARBA" id="ARBA00004496"/>
    </source>
</evidence>
<evidence type="ECO:0000256" key="6">
    <source>
        <dbReference type="ARBA" id="ARBA00022989"/>
    </source>
</evidence>
<keyword evidence="6" id="KW-1133">Transmembrane helix</keyword>
<dbReference type="EMBL" id="GANP01000564">
    <property type="protein sequence ID" value="JAB83904.1"/>
    <property type="molecule type" value="mRNA"/>
</dbReference>
<evidence type="ECO:0000256" key="7">
    <source>
        <dbReference type="ARBA" id="ARBA00023034"/>
    </source>
</evidence>
<reference evidence="9" key="1">
    <citation type="journal article" date="2015" name="Sci. Rep.">
        <title>Tissue- and time-dependent transcription in Ixodes ricinus salivary glands and midguts when blood feeding on the vertebrate host.</title>
        <authorList>
            <person name="Kotsyfakis M."/>
            <person name="Schwarz A."/>
            <person name="Erhart J."/>
            <person name="Ribeiro J.M."/>
        </authorList>
    </citation>
    <scope>NUCLEOTIDE SEQUENCE</scope>
    <source>
        <tissue evidence="9">Salivary gland and midgut</tissue>
    </source>
</reference>
<dbReference type="PANTHER" id="PTHR35259">
    <property type="entry name" value="BOMBESIN RECEPTOR-ACTIVATED PROTEIN C6ORF89"/>
    <property type="match status" value="1"/>
</dbReference>
<keyword evidence="4" id="KW-0812">Transmembrane</keyword>
<keyword evidence="3" id="KW-0963">Cytoplasm</keyword>
<evidence type="ECO:0000256" key="8">
    <source>
        <dbReference type="ARBA" id="ARBA00023136"/>
    </source>
</evidence>
<accession>V5HYL0</accession>
<evidence type="ECO:0008006" key="10">
    <source>
        <dbReference type="Google" id="ProtNLM"/>
    </source>
</evidence>
<organism evidence="9">
    <name type="scientific">Ixodes ricinus</name>
    <name type="common">Common tick</name>
    <name type="synonym">Acarus ricinus</name>
    <dbReference type="NCBI Taxonomy" id="34613"/>
    <lineage>
        <taxon>Eukaryota</taxon>
        <taxon>Metazoa</taxon>
        <taxon>Ecdysozoa</taxon>
        <taxon>Arthropoda</taxon>
        <taxon>Chelicerata</taxon>
        <taxon>Arachnida</taxon>
        <taxon>Acari</taxon>
        <taxon>Parasitiformes</taxon>
        <taxon>Ixodida</taxon>
        <taxon>Ixodoidea</taxon>
        <taxon>Ixodidae</taxon>
        <taxon>Ixodinae</taxon>
        <taxon>Ixodes</taxon>
    </lineage>
</organism>
<protein>
    <recommendedName>
        <fullName evidence="10">Bombesin receptor-activated protein</fullName>
    </recommendedName>
</protein>
<evidence type="ECO:0000256" key="3">
    <source>
        <dbReference type="ARBA" id="ARBA00022490"/>
    </source>
</evidence>
<keyword evidence="8" id="KW-0472">Membrane</keyword>
<sequence>SFCAELESLIGAAIASDVPCEEVNQCLREVFHLKSVATGTNRRNFVSALCARIANFLVWCSILYVLLRALYRYGPIESFVDHLYDEYTYTAMRAARFLALPILSRFPAISQYHNMKCLVPNPLYSPMDASDCWPCEKLKALVDLTGHADVATEYVWSLTPFVMRDAVNLKATRGILYEILRQYEELLNDSTSKFQSTLEEIQEPRHLVGEPRQRLLEDKSFHITWQVSSSLAARVLRKTFRRPAFVPNNTEVALQRCFLIDGPQSPSYLLPETDFTNSWLMQVEGSRIVVVEPSALCAGRCGAVSILVKPKHVLYFNSQISKLRSIPSKATDAPSIAYLGSFY</sequence>
<dbReference type="InterPro" id="IPR038757">
    <property type="entry name" value="BRAP"/>
</dbReference>
<dbReference type="GO" id="GO:0000139">
    <property type="term" value="C:Golgi membrane"/>
    <property type="evidence" value="ECO:0007669"/>
    <property type="project" value="UniProtKB-SubCell"/>
</dbReference>
<name>V5HYL0_IXORI</name>
<evidence type="ECO:0000256" key="4">
    <source>
        <dbReference type="ARBA" id="ARBA00022692"/>
    </source>
</evidence>
<keyword evidence="5" id="KW-0735">Signal-anchor</keyword>
<dbReference type="PANTHER" id="PTHR35259:SF1">
    <property type="entry name" value="BOMBESIN RECEPTOR-ACTIVATED PROTEIN C6ORF89"/>
    <property type="match status" value="1"/>
</dbReference>
<evidence type="ECO:0000256" key="5">
    <source>
        <dbReference type="ARBA" id="ARBA00022968"/>
    </source>
</evidence>
<evidence type="ECO:0000313" key="9">
    <source>
        <dbReference type="EMBL" id="JAB83904.1"/>
    </source>
</evidence>